<evidence type="ECO:0000256" key="7">
    <source>
        <dbReference type="ARBA" id="ARBA00022857"/>
    </source>
</evidence>
<dbReference type="GO" id="GO:0005737">
    <property type="term" value="C:cytoplasm"/>
    <property type="evidence" value="ECO:0007669"/>
    <property type="project" value="UniProtKB-SubCell"/>
</dbReference>
<dbReference type="SUPFAM" id="SSF51735">
    <property type="entry name" value="NAD(P)-binding Rossmann-fold domains"/>
    <property type="match status" value="1"/>
</dbReference>
<evidence type="ECO:0000256" key="1">
    <source>
        <dbReference type="ARBA" id="ARBA00004496"/>
    </source>
</evidence>
<evidence type="ECO:0000256" key="4">
    <source>
        <dbReference type="ARBA" id="ARBA00013075"/>
    </source>
</evidence>
<comment type="subunit">
    <text evidence="3">Homodimer.</text>
</comment>
<comment type="caution">
    <text evidence="9">The sequence shown here is derived from an EMBL/GenBank/DDBJ whole genome shotgun (WGS) entry which is preliminary data.</text>
</comment>
<dbReference type="FunFam" id="3.40.50.720:FF:000259">
    <property type="entry name" value="Sepiapterin reductase"/>
    <property type="match status" value="1"/>
</dbReference>
<dbReference type="InterPro" id="IPR006393">
    <property type="entry name" value="Sepiapterin_red"/>
</dbReference>
<dbReference type="InterPro" id="IPR036291">
    <property type="entry name" value="NAD(P)-bd_dom_sf"/>
</dbReference>
<evidence type="ECO:0000256" key="3">
    <source>
        <dbReference type="ARBA" id="ARBA00011738"/>
    </source>
</evidence>
<keyword evidence="6" id="KW-0963">Cytoplasm</keyword>
<dbReference type="Gene3D" id="3.40.50.720">
    <property type="entry name" value="NAD(P)-binding Rossmann-like Domain"/>
    <property type="match status" value="1"/>
</dbReference>
<evidence type="ECO:0000256" key="2">
    <source>
        <dbReference type="ARBA" id="ARBA00010483"/>
    </source>
</evidence>
<accession>A0AAV4F6Q7</accession>
<organism evidence="9 10">
    <name type="scientific">Elysia marginata</name>
    <dbReference type="NCBI Taxonomy" id="1093978"/>
    <lineage>
        <taxon>Eukaryota</taxon>
        <taxon>Metazoa</taxon>
        <taxon>Spiralia</taxon>
        <taxon>Lophotrochozoa</taxon>
        <taxon>Mollusca</taxon>
        <taxon>Gastropoda</taxon>
        <taxon>Heterobranchia</taxon>
        <taxon>Euthyneura</taxon>
        <taxon>Panpulmonata</taxon>
        <taxon>Sacoglossa</taxon>
        <taxon>Placobranchoidea</taxon>
        <taxon>Plakobranchidae</taxon>
        <taxon>Elysia</taxon>
    </lineage>
</organism>
<dbReference type="NCBIfam" id="TIGR01500">
    <property type="entry name" value="sepiapter_red"/>
    <property type="match status" value="1"/>
</dbReference>
<keyword evidence="10" id="KW-1185">Reference proteome</keyword>
<dbReference type="PANTHER" id="PTHR44085:SF2">
    <property type="entry name" value="SEPIAPTERIN REDUCTASE"/>
    <property type="match status" value="1"/>
</dbReference>
<gene>
    <name evidence="9" type="ORF">ElyMa_003737900</name>
</gene>
<dbReference type="Proteomes" id="UP000762676">
    <property type="component" value="Unassembled WGS sequence"/>
</dbReference>
<evidence type="ECO:0000313" key="10">
    <source>
        <dbReference type="Proteomes" id="UP000762676"/>
    </source>
</evidence>
<dbReference type="CDD" id="cd05367">
    <property type="entry name" value="SPR-like_SDR_c"/>
    <property type="match status" value="1"/>
</dbReference>
<protein>
    <recommendedName>
        <fullName evidence="5">Sepiapterin reductase</fullName>
        <ecNumber evidence="4">1.1.1.153</ecNumber>
    </recommendedName>
</protein>
<dbReference type="Pfam" id="PF00106">
    <property type="entry name" value="adh_short"/>
    <property type="match status" value="1"/>
</dbReference>
<name>A0AAV4F6Q7_9GAST</name>
<reference evidence="9 10" key="1">
    <citation type="journal article" date="2021" name="Elife">
        <title>Chloroplast acquisition without the gene transfer in kleptoplastic sea slugs, Plakobranchus ocellatus.</title>
        <authorList>
            <person name="Maeda T."/>
            <person name="Takahashi S."/>
            <person name="Yoshida T."/>
            <person name="Shimamura S."/>
            <person name="Takaki Y."/>
            <person name="Nagai Y."/>
            <person name="Toyoda A."/>
            <person name="Suzuki Y."/>
            <person name="Arimoto A."/>
            <person name="Ishii H."/>
            <person name="Satoh N."/>
            <person name="Nishiyama T."/>
            <person name="Hasebe M."/>
            <person name="Maruyama T."/>
            <person name="Minagawa J."/>
            <person name="Obokata J."/>
            <person name="Shigenobu S."/>
        </authorList>
    </citation>
    <scope>NUCLEOTIDE SEQUENCE [LARGE SCALE GENOMIC DNA]</scope>
</reference>
<dbReference type="GO" id="GO:0006729">
    <property type="term" value="P:tetrahydrobiopterin biosynthetic process"/>
    <property type="evidence" value="ECO:0007669"/>
    <property type="project" value="InterPro"/>
</dbReference>
<evidence type="ECO:0000313" key="9">
    <source>
        <dbReference type="EMBL" id="GFR68664.1"/>
    </source>
</evidence>
<comment type="subcellular location">
    <subcellularLocation>
        <location evidence="1">Cytoplasm</location>
    </subcellularLocation>
</comment>
<comment type="similarity">
    <text evidence="2">Belongs to the sepiapterin reductase family.</text>
</comment>
<evidence type="ECO:0000256" key="6">
    <source>
        <dbReference type="ARBA" id="ARBA00022490"/>
    </source>
</evidence>
<dbReference type="EMBL" id="BMAT01007661">
    <property type="protein sequence ID" value="GFR68664.1"/>
    <property type="molecule type" value="Genomic_DNA"/>
</dbReference>
<dbReference type="PANTHER" id="PTHR44085">
    <property type="entry name" value="SEPIAPTERIN REDUCTASE"/>
    <property type="match status" value="1"/>
</dbReference>
<dbReference type="PRINTS" id="PR00081">
    <property type="entry name" value="GDHRDH"/>
</dbReference>
<keyword evidence="8" id="KW-0560">Oxidoreductase</keyword>
<dbReference type="GO" id="GO:0004757">
    <property type="term" value="F:sepiapterin reductase (NADP+) activity"/>
    <property type="evidence" value="ECO:0007669"/>
    <property type="project" value="UniProtKB-EC"/>
</dbReference>
<dbReference type="InterPro" id="IPR002347">
    <property type="entry name" value="SDR_fam"/>
</dbReference>
<keyword evidence="7" id="KW-0521">NADP</keyword>
<proteinExistence type="inferred from homology"/>
<evidence type="ECO:0000256" key="8">
    <source>
        <dbReference type="ARBA" id="ARBA00023002"/>
    </source>
</evidence>
<sequence length="268" mass="29544">MAAPILSKKSVCIVTGATRGLGRSIALSFSKSLPSGSLLILLSRNIGLLNEVVSSIHQRDGIRAVAAAYDQGSRDENTFDSLISHCMGKAEALPDEFEQSILINNAGTLEPIDFMRDLDNTAEMSNYFQINLVGCLALTAKFLQFFKSSVTSPRIRIIVNISSLAAISPMNSWGLYCMAKAARDMMLKVLASEEENIRTLNYAPGPLPTDMLTTASEKTKDLDLKKWFEEQIAQKTLVDCDDSTRKLMAILDKNTFENGSHVDYYDEI</sequence>
<dbReference type="EC" id="1.1.1.153" evidence="4"/>
<dbReference type="AlphaFoldDB" id="A0AAV4F6Q7"/>
<evidence type="ECO:0000256" key="5">
    <source>
        <dbReference type="ARBA" id="ARBA00019170"/>
    </source>
</evidence>
<dbReference type="InterPro" id="IPR051721">
    <property type="entry name" value="Biopterin_syn/organic_redct"/>
</dbReference>